<keyword evidence="5" id="KW-0378">Hydrolase</keyword>
<evidence type="ECO:0000256" key="1">
    <source>
        <dbReference type="ARBA" id="ARBA00022679"/>
    </source>
</evidence>
<feature type="domain" description="Reverse transcriptase RNase H-like" evidence="7">
    <location>
        <begin position="3"/>
        <end position="61"/>
    </location>
</feature>
<protein>
    <submittedName>
        <fullName evidence="8">Integrase</fullName>
    </submittedName>
</protein>
<name>A0A5B6VP74_9ROSI</name>
<keyword evidence="4" id="KW-0255">Endonuclease</keyword>
<evidence type="ECO:0000259" key="7">
    <source>
        <dbReference type="Pfam" id="PF17917"/>
    </source>
</evidence>
<sequence>MVAAYASRQLKPHERNYPTHDLDSTAVVFALKIWQHYLYGERCTIYTDHKSLKYLLTRKEKVNVVVNALSRKSKSELGAMFVRLNVTSDRGLLIELQVRPTLSQQIKERQTTNENLAKRVSQVEQGIRGDFALNAKKDTILCVPCGKKLRLAILSEAYSSPYTMHPGSNKMYHDLCELY</sequence>
<accession>A0A5B6VP74</accession>
<organism evidence="8 9">
    <name type="scientific">Gossypium australe</name>
    <dbReference type="NCBI Taxonomy" id="47621"/>
    <lineage>
        <taxon>Eukaryota</taxon>
        <taxon>Viridiplantae</taxon>
        <taxon>Streptophyta</taxon>
        <taxon>Embryophyta</taxon>
        <taxon>Tracheophyta</taxon>
        <taxon>Spermatophyta</taxon>
        <taxon>Magnoliopsida</taxon>
        <taxon>eudicotyledons</taxon>
        <taxon>Gunneridae</taxon>
        <taxon>Pentapetalae</taxon>
        <taxon>rosids</taxon>
        <taxon>malvids</taxon>
        <taxon>Malvales</taxon>
        <taxon>Malvaceae</taxon>
        <taxon>Malvoideae</taxon>
        <taxon>Gossypium</taxon>
    </lineage>
</organism>
<evidence type="ECO:0000313" key="8">
    <source>
        <dbReference type="EMBL" id="KAA3470795.1"/>
    </source>
</evidence>
<evidence type="ECO:0000256" key="5">
    <source>
        <dbReference type="ARBA" id="ARBA00022801"/>
    </source>
</evidence>
<dbReference type="SUPFAM" id="SSF56672">
    <property type="entry name" value="DNA/RNA polymerases"/>
    <property type="match status" value="1"/>
</dbReference>
<keyword evidence="3" id="KW-0540">Nuclease</keyword>
<dbReference type="GO" id="GO:0004519">
    <property type="term" value="F:endonuclease activity"/>
    <property type="evidence" value="ECO:0007669"/>
    <property type="project" value="UniProtKB-KW"/>
</dbReference>
<dbReference type="EMBL" id="SMMG02000006">
    <property type="protein sequence ID" value="KAA3470795.1"/>
    <property type="molecule type" value="Genomic_DNA"/>
</dbReference>
<dbReference type="OrthoDB" id="1738613at2759"/>
<evidence type="ECO:0000256" key="3">
    <source>
        <dbReference type="ARBA" id="ARBA00022722"/>
    </source>
</evidence>
<comment type="caution">
    <text evidence="8">The sequence shown here is derived from an EMBL/GenBank/DDBJ whole genome shotgun (WGS) entry which is preliminary data.</text>
</comment>
<dbReference type="AlphaFoldDB" id="A0A5B6VP74"/>
<keyword evidence="2" id="KW-0548">Nucleotidyltransferase</keyword>
<keyword evidence="6" id="KW-0695">RNA-directed DNA polymerase</keyword>
<dbReference type="PANTHER" id="PTHR34072:SF52">
    <property type="entry name" value="RIBONUCLEASE H"/>
    <property type="match status" value="1"/>
</dbReference>
<keyword evidence="9" id="KW-1185">Reference proteome</keyword>
<dbReference type="GO" id="GO:0016787">
    <property type="term" value="F:hydrolase activity"/>
    <property type="evidence" value="ECO:0007669"/>
    <property type="project" value="UniProtKB-KW"/>
</dbReference>
<keyword evidence="1" id="KW-0808">Transferase</keyword>
<gene>
    <name evidence="8" type="ORF">EPI10_016476</name>
</gene>
<dbReference type="InterPro" id="IPR043502">
    <property type="entry name" value="DNA/RNA_pol_sf"/>
</dbReference>
<dbReference type="Proteomes" id="UP000325315">
    <property type="component" value="Unassembled WGS sequence"/>
</dbReference>
<dbReference type="PANTHER" id="PTHR34072">
    <property type="entry name" value="ENZYMATIC POLYPROTEIN-RELATED"/>
    <property type="match status" value="1"/>
</dbReference>
<evidence type="ECO:0000256" key="2">
    <source>
        <dbReference type="ARBA" id="ARBA00022695"/>
    </source>
</evidence>
<evidence type="ECO:0000313" key="9">
    <source>
        <dbReference type="Proteomes" id="UP000325315"/>
    </source>
</evidence>
<dbReference type="InterPro" id="IPR041373">
    <property type="entry name" value="RT_RNaseH"/>
</dbReference>
<reference evidence="9" key="1">
    <citation type="journal article" date="2019" name="Plant Biotechnol. J.">
        <title>Genome sequencing of the Australian wild diploid species Gossypium australe highlights disease resistance and delayed gland morphogenesis.</title>
        <authorList>
            <person name="Cai Y."/>
            <person name="Cai X."/>
            <person name="Wang Q."/>
            <person name="Wang P."/>
            <person name="Zhang Y."/>
            <person name="Cai C."/>
            <person name="Xu Y."/>
            <person name="Wang K."/>
            <person name="Zhou Z."/>
            <person name="Wang C."/>
            <person name="Geng S."/>
            <person name="Li B."/>
            <person name="Dong Q."/>
            <person name="Hou Y."/>
            <person name="Wang H."/>
            <person name="Ai P."/>
            <person name="Liu Z."/>
            <person name="Yi F."/>
            <person name="Sun M."/>
            <person name="An G."/>
            <person name="Cheng J."/>
            <person name="Zhang Y."/>
            <person name="Shi Q."/>
            <person name="Xie Y."/>
            <person name="Shi X."/>
            <person name="Chang Y."/>
            <person name="Huang F."/>
            <person name="Chen Y."/>
            <person name="Hong S."/>
            <person name="Mi L."/>
            <person name="Sun Q."/>
            <person name="Zhang L."/>
            <person name="Zhou B."/>
            <person name="Peng R."/>
            <person name="Zhang X."/>
            <person name="Liu F."/>
        </authorList>
    </citation>
    <scope>NUCLEOTIDE SEQUENCE [LARGE SCALE GENOMIC DNA]</scope>
    <source>
        <strain evidence="9">cv. PA1801</strain>
    </source>
</reference>
<evidence type="ECO:0000256" key="6">
    <source>
        <dbReference type="ARBA" id="ARBA00022918"/>
    </source>
</evidence>
<evidence type="ECO:0000256" key="4">
    <source>
        <dbReference type="ARBA" id="ARBA00022759"/>
    </source>
</evidence>
<dbReference type="Pfam" id="PF17917">
    <property type="entry name" value="RT_RNaseH"/>
    <property type="match status" value="1"/>
</dbReference>
<dbReference type="GO" id="GO:0003964">
    <property type="term" value="F:RNA-directed DNA polymerase activity"/>
    <property type="evidence" value="ECO:0007669"/>
    <property type="project" value="UniProtKB-KW"/>
</dbReference>
<proteinExistence type="predicted"/>